<comment type="catalytic activity">
    <reaction evidence="15">
        <text>L-threonyl-[protein] + ATP = O-phospho-L-threonyl-[protein] + ADP + H(+)</text>
        <dbReference type="Rhea" id="RHEA:46608"/>
        <dbReference type="Rhea" id="RHEA-COMP:11060"/>
        <dbReference type="Rhea" id="RHEA-COMP:11605"/>
        <dbReference type="ChEBI" id="CHEBI:15378"/>
        <dbReference type="ChEBI" id="CHEBI:30013"/>
        <dbReference type="ChEBI" id="CHEBI:30616"/>
        <dbReference type="ChEBI" id="CHEBI:61977"/>
        <dbReference type="ChEBI" id="CHEBI:456216"/>
    </reaction>
</comment>
<comment type="subcellular location">
    <subcellularLocation>
        <location evidence="1">Membrane</location>
        <topology evidence="1">Single-pass type I membrane protein</topology>
    </subcellularLocation>
</comment>
<dbReference type="Gene3D" id="1.10.510.10">
    <property type="entry name" value="Transferase(Phosphotransferase) domain 1"/>
    <property type="match status" value="1"/>
</dbReference>
<keyword evidence="7" id="KW-0547">Nucleotide-binding</keyword>
<keyword evidence="6 18" id="KW-0732">Signal</keyword>
<evidence type="ECO:0000313" key="21">
    <source>
        <dbReference type="Proteomes" id="UP000827721"/>
    </source>
</evidence>
<keyword evidence="12" id="KW-1015">Disulfide bond</keyword>
<feature type="chain" id="PRO_5046851565" description="Protein kinase domain-containing protein" evidence="18">
    <location>
        <begin position="22"/>
        <end position="1013"/>
    </location>
</feature>
<dbReference type="PROSITE" id="PS50011">
    <property type="entry name" value="PROTEIN_KINASE_DOM"/>
    <property type="match status" value="1"/>
</dbReference>
<dbReference type="CDD" id="cd00054">
    <property type="entry name" value="EGF_CA"/>
    <property type="match status" value="1"/>
</dbReference>
<comment type="catalytic activity">
    <reaction evidence="14">
        <text>L-seryl-[protein] + ATP = O-phospho-L-seryl-[protein] + ADP + H(+)</text>
        <dbReference type="Rhea" id="RHEA:17989"/>
        <dbReference type="Rhea" id="RHEA-COMP:9863"/>
        <dbReference type="Rhea" id="RHEA-COMP:11604"/>
        <dbReference type="ChEBI" id="CHEBI:15378"/>
        <dbReference type="ChEBI" id="CHEBI:29999"/>
        <dbReference type="ChEBI" id="CHEBI:30616"/>
        <dbReference type="ChEBI" id="CHEBI:83421"/>
        <dbReference type="ChEBI" id="CHEBI:456216"/>
    </reaction>
</comment>
<dbReference type="InterPro" id="IPR025287">
    <property type="entry name" value="WAK_GUB"/>
</dbReference>
<dbReference type="InterPro" id="IPR011009">
    <property type="entry name" value="Kinase-like_dom_sf"/>
</dbReference>
<keyword evidence="4" id="KW-0808">Transferase</keyword>
<evidence type="ECO:0000256" key="7">
    <source>
        <dbReference type="ARBA" id="ARBA00022741"/>
    </source>
</evidence>
<keyword evidence="2" id="KW-0723">Serine/threonine-protein kinase</keyword>
<feature type="transmembrane region" description="Helical" evidence="17">
    <location>
        <begin position="316"/>
        <end position="342"/>
    </location>
</feature>
<feature type="region of interest" description="Disordered" evidence="16">
    <location>
        <begin position="887"/>
        <end position="911"/>
    </location>
</feature>
<dbReference type="Pfam" id="PF08488">
    <property type="entry name" value="WAK"/>
    <property type="match status" value="1"/>
</dbReference>
<evidence type="ECO:0000256" key="3">
    <source>
        <dbReference type="ARBA" id="ARBA00022553"/>
    </source>
</evidence>
<keyword evidence="9" id="KW-0067">ATP-binding</keyword>
<evidence type="ECO:0000259" key="19">
    <source>
        <dbReference type="PROSITE" id="PS50011"/>
    </source>
</evidence>
<dbReference type="InterPro" id="IPR008271">
    <property type="entry name" value="Ser/Thr_kinase_AS"/>
</dbReference>
<evidence type="ECO:0000256" key="4">
    <source>
        <dbReference type="ARBA" id="ARBA00022679"/>
    </source>
</evidence>
<evidence type="ECO:0000256" key="17">
    <source>
        <dbReference type="SAM" id="Phobius"/>
    </source>
</evidence>
<dbReference type="InterPro" id="IPR000719">
    <property type="entry name" value="Prot_kinase_dom"/>
</dbReference>
<dbReference type="Gene3D" id="3.30.200.20">
    <property type="entry name" value="Phosphorylase Kinase, domain 1"/>
    <property type="match status" value="1"/>
</dbReference>
<evidence type="ECO:0000256" key="5">
    <source>
        <dbReference type="ARBA" id="ARBA00022692"/>
    </source>
</evidence>
<evidence type="ECO:0000256" key="16">
    <source>
        <dbReference type="SAM" id="MobiDB-lite"/>
    </source>
</evidence>
<proteinExistence type="predicted"/>
<keyword evidence="13" id="KW-0325">Glycoprotein</keyword>
<evidence type="ECO:0000256" key="2">
    <source>
        <dbReference type="ARBA" id="ARBA00022527"/>
    </source>
</evidence>
<dbReference type="Proteomes" id="UP000827721">
    <property type="component" value="Unassembled WGS sequence"/>
</dbReference>
<dbReference type="EMBL" id="JAFEMO010000002">
    <property type="protein sequence ID" value="KAH7575889.1"/>
    <property type="molecule type" value="Genomic_DNA"/>
</dbReference>
<keyword evidence="10 17" id="KW-1133">Transmembrane helix</keyword>
<evidence type="ECO:0000256" key="12">
    <source>
        <dbReference type="ARBA" id="ARBA00023157"/>
    </source>
</evidence>
<feature type="region of interest" description="Disordered" evidence="16">
    <location>
        <begin position="938"/>
        <end position="985"/>
    </location>
</feature>
<evidence type="ECO:0000256" key="8">
    <source>
        <dbReference type="ARBA" id="ARBA00022777"/>
    </source>
</evidence>
<feature type="compositionally biased region" description="Polar residues" evidence="16">
    <location>
        <begin position="960"/>
        <end position="985"/>
    </location>
</feature>
<feature type="compositionally biased region" description="Low complexity" evidence="16">
    <location>
        <begin position="888"/>
        <end position="901"/>
    </location>
</feature>
<dbReference type="Pfam" id="PF07645">
    <property type="entry name" value="EGF_CA"/>
    <property type="match status" value="1"/>
</dbReference>
<evidence type="ECO:0000256" key="11">
    <source>
        <dbReference type="ARBA" id="ARBA00023136"/>
    </source>
</evidence>
<organism evidence="20 21">
    <name type="scientific">Xanthoceras sorbifolium</name>
    <dbReference type="NCBI Taxonomy" id="99658"/>
    <lineage>
        <taxon>Eukaryota</taxon>
        <taxon>Viridiplantae</taxon>
        <taxon>Streptophyta</taxon>
        <taxon>Embryophyta</taxon>
        <taxon>Tracheophyta</taxon>
        <taxon>Spermatophyta</taxon>
        <taxon>Magnoliopsida</taxon>
        <taxon>eudicotyledons</taxon>
        <taxon>Gunneridae</taxon>
        <taxon>Pentapetalae</taxon>
        <taxon>rosids</taxon>
        <taxon>malvids</taxon>
        <taxon>Sapindales</taxon>
        <taxon>Sapindaceae</taxon>
        <taxon>Xanthoceroideae</taxon>
        <taxon>Xanthoceras</taxon>
    </lineage>
</organism>
<sequence>MVYQWLFQMIFLLWPLSSSYSSALAKAPPPPLSKPNCLSSCGDVIIPFPFGMGANYCYLNDSFAIDCKSNNKPFLRSINLEVLNISLTDLTIRVQHPVSNSCLTINETKILENTPFYYSHSNKFTSIGCNNIAFMSDFNNSRLGGCSSICSDERGKTEFGDCNGINCCQTTVPWKIIQSFNTSFEAMNFEGENYTQECKYAFLVETEWFDNEFTYPDEFVQNWTQVPVVLDWNIFNSSLDLSWREHRSSTECYDEVLPFLLCFCRTGYEGNPYLLDGCHDIDECATNGAACERHMICKNTNGSHRCIPHKDANVSIIILGIGTGLGGLLLLIVGWRLCIIILKRIKRKEELFKRNGGLLLQQHLNSLIDGSVDRGRIFNSKELNKATDNFNVNRILGHGGQGTVYKGMLADGKVIAVKKSKLVDESKLKEFVNEVVILSQIHHRNVVKLLGCCFETEAPLLVYEFIPNGTLFHYLHDENEELPPTWDMRLRIASEVAGALSYLHSAASLPIYHRDIKSTNILLDDKYRVKLADFGTSRSVAMDETHVTTRVQGTFGYLDPEYFRSSQFTDKSDVYSFGVVLVELLTGQKPICLMRSEGSRSLVTYFIACMEENRLCDILHAQVIKQGKQEEIMAIANIASRCLNPVGKKRPTMKEVAVELEAILEHVDQLVSSSGSNPTMSIPGQNLTGATDITTTENLNCSPEISPNITLPNLSFVIPDSTTEISLEPQPRVEGNNQLPLDRVNTNRKLPGQAHISQGRTNQPLLSAAPNNISLPVTSSFNTPFSGALRSHFPTTEEASPRIDELLWPQQFVYQLNLVPVAPNSQNHNIMLPVPSLPILRPPPVPYQSNQVSLPPTVGSSQGHRPIMLAPTTILASRPPNYQAVVAPNNPNMPRNSSMVPRGHELNDPNQQFIRGQVNGNVSDYQPMLPSQLLMHPGSRYEAGESSSAAKRARRDSIRQESGPQALAYQSQEDGGDNSLNTSRPVKNSLYDPIYETIGLPIDPHLRIFTRMN</sequence>
<dbReference type="PANTHER" id="PTHR27005:SF515">
    <property type="entry name" value="WALL-ASSOCIATED RECEPTOR KINASE-LIKE 10-RELATED"/>
    <property type="match status" value="1"/>
</dbReference>
<feature type="signal peptide" evidence="18">
    <location>
        <begin position="1"/>
        <end position="21"/>
    </location>
</feature>
<dbReference type="SUPFAM" id="SSF56112">
    <property type="entry name" value="Protein kinase-like (PK-like)"/>
    <property type="match status" value="1"/>
</dbReference>
<dbReference type="Pfam" id="PF13947">
    <property type="entry name" value="GUB_WAK_bind"/>
    <property type="match status" value="1"/>
</dbReference>
<dbReference type="InterPro" id="IPR013695">
    <property type="entry name" value="WAK"/>
</dbReference>
<feature type="domain" description="Protein kinase" evidence="19">
    <location>
        <begin position="390"/>
        <end position="664"/>
    </location>
</feature>
<gene>
    <name evidence="20" type="ORF">JRO89_XS02G0242700</name>
</gene>
<protein>
    <recommendedName>
        <fullName evidence="19">Protein kinase domain-containing protein</fullName>
    </recommendedName>
</protein>
<evidence type="ECO:0000256" key="10">
    <source>
        <dbReference type="ARBA" id="ARBA00022989"/>
    </source>
</evidence>
<dbReference type="PROSITE" id="PS00108">
    <property type="entry name" value="PROTEIN_KINASE_ST"/>
    <property type="match status" value="1"/>
</dbReference>
<reference evidence="20 21" key="1">
    <citation type="submission" date="2021-02" db="EMBL/GenBank/DDBJ databases">
        <title>Plant Genome Project.</title>
        <authorList>
            <person name="Zhang R.-G."/>
        </authorList>
    </citation>
    <scope>NUCLEOTIDE SEQUENCE [LARGE SCALE GENOMIC DNA]</scope>
    <source>
        <tissue evidence="20">Leaves</tissue>
    </source>
</reference>
<dbReference type="InterPro" id="IPR049883">
    <property type="entry name" value="NOTCH1_EGF-like"/>
</dbReference>
<dbReference type="InterPro" id="IPR001245">
    <property type="entry name" value="Ser-Thr/Tyr_kinase_cat_dom"/>
</dbReference>
<evidence type="ECO:0000256" key="6">
    <source>
        <dbReference type="ARBA" id="ARBA00022729"/>
    </source>
</evidence>
<dbReference type="Pfam" id="PF07714">
    <property type="entry name" value="PK_Tyr_Ser-Thr"/>
    <property type="match status" value="1"/>
</dbReference>
<evidence type="ECO:0000256" key="18">
    <source>
        <dbReference type="SAM" id="SignalP"/>
    </source>
</evidence>
<keyword evidence="8" id="KW-0418">Kinase</keyword>
<dbReference type="CDD" id="cd14066">
    <property type="entry name" value="STKc_IRAK"/>
    <property type="match status" value="1"/>
</dbReference>
<dbReference type="InterPro" id="IPR045274">
    <property type="entry name" value="WAK-like"/>
</dbReference>
<accession>A0ABQ8IHJ3</accession>
<keyword evidence="5 17" id="KW-0812">Transmembrane</keyword>
<evidence type="ECO:0000313" key="20">
    <source>
        <dbReference type="EMBL" id="KAH7575889.1"/>
    </source>
</evidence>
<keyword evidence="21" id="KW-1185">Reference proteome</keyword>
<dbReference type="SMART" id="SM00220">
    <property type="entry name" value="S_TKc"/>
    <property type="match status" value="1"/>
</dbReference>
<comment type="caution">
    <text evidence="20">The sequence shown here is derived from an EMBL/GenBank/DDBJ whole genome shotgun (WGS) entry which is preliminary data.</text>
</comment>
<evidence type="ECO:0000256" key="13">
    <source>
        <dbReference type="ARBA" id="ARBA00023180"/>
    </source>
</evidence>
<evidence type="ECO:0000256" key="1">
    <source>
        <dbReference type="ARBA" id="ARBA00004479"/>
    </source>
</evidence>
<evidence type="ECO:0000256" key="9">
    <source>
        <dbReference type="ARBA" id="ARBA00022840"/>
    </source>
</evidence>
<dbReference type="Gene3D" id="2.10.25.10">
    <property type="entry name" value="Laminin"/>
    <property type="match status" value="1"/>
</dbReference>
<evidence type="ECO:0000256" key="15">
    <source>
        <dbReference type="ARBA" id="ARBA00047951"/>
    </source>
</evidence>
<name>A0ABQ8IHJ3_9ROSI</name>
<evidence type="ECO:0000256" key="14">
    <source>
        <dbReference type="ARBA" id="ARBA00047558"/>
    </source>
</evidence>
<dbReference type="PANTHER" id="PTHR27005">
    <property type="entry name" value="WALL-ASSOCIATED RECEPTOR KINASE-LIKE 21"/>
    <property type="match status" value="1"/>
</dbReference>
<keyword evidence="11 17" id="KW-0472">Membrane</keyword>
<keyword evidence="3" id="KW-0597">Phosphoprotein</keyword>